<dbReference type="PANTHER" id="PTHR15396:SF1">
    <property type="entry name" value="RIBONUCLEASE P PROTEIN SUBUNIT P40"/>
    <property type="match status" value="1"/>
</dbReference>
<dbReference type="EMBL" id="KV454408">
    <property type="protein sequence ID" value="ODQ66330.1"/>
    <property type="molecule type" value="Genomic_DNA"/>
</dbReference>
<protein>
    <submittedName>
        <fullName evidence="1">Uncharacterized protein</fullName>
    </submittedName>
</protein>
<dbReference type="GO" id="GO:0000447">
    <property type="term" value="P:endonucleolytic cleavage in ITS1 to separate SSU-rRNA from 5.8S rRNA and LSU-rRNA from tricistronic rRNA transcript (SSU-rRNA, 5.8S rRNA, LSU-rRNA)"/>
    <property type="evidence" value="ECO:0007669"/>
    <property type="project" value="TreeGrafter"/>
</dbReference>
<dbReference type="Pfam" id="PF08584">
    <property type="entry name" value="Ribonuc_P_40"/>
    <property type="match status" value="1"/>
</dbReference>
<sequence>MNSNKARLSYDAIVPSSVPTQPSFLQIIRDHNLASQVQIILPTSSLASVNLSTLQRFSPHIWQLECPLREFMAIPAFWKLVVRGQVAIISETQLDHQNVMAILGGTLHLSLLRDTYEQCGLLGEPIKWSVPHVNDSGARLQQRYKVKIDLKTISAHESKRLKYALQEGALKESFPFLVSMPQSTWSSHESELSESMARWSGLIKSQTVVEPEIIHRSNIKCPSWDMPNKESLKQELSTTTISDELWRECFQEWALAIDEWAQLMVLGSDRVRASDNIDSYLSSYTLDSSLEEGQELTHIQWTGVTSSEFPLAIWNQLADVSVPWAVLITHGVEDLPVSWKDHQHGVFTSGENAYTVVKLNNTVNVSTGTTGAVLCSEVIGVLDHHF</sequence>
<dbReference type="GO" id="GO:0004526">
    <property type="term" value="F:ribonuclease P activity"/>
    <property type="evidence" value="ECO:0007669"/>
    <property type="project" value="TreeGrafter"/>
</dbReference>
<dbReference type="AlphaFoldDB" id="A0A1E3PM06"/>
<organism evidence="1 2">
    <name type="scientific">Nadsonia fulvescens var. elongata DSM 6958</name>
    <dbReference type="NCBI Taxonomy" id="857566"/>
    <lineage>
        <taxon>Eukaryota</taxon>
        <taxon>Fungi</taxon>
        <taxon>Dikarya</taxon>
        <taxon>Ascomycota</taxon>
        <taxon>Saccharomycotina</taxon>
        <taxon>Dipodascomycetes</taxon>
        <taxon>Dipodascales</taxon>
        <taxon>Dipodascales incertae sedis</taxon>
        <taxon>Nadsonia</taxon>
    </lineage>
</organism>
<reference evidence="1 2" key="1">
    <citation type="journal article" date="2016" name="Proc. Natl. Acad. Sci. U.S.A.">
        <title>Comparative genomics of biotechnologically important yeasts.</title>
        <authorList>
            <person name="Riley R."/>
            <person name="Haridas S."/>
            <person name="Wolfe K.H."/>
            <person name="Lopes M.R."/>
            <person name="Hittinger C.T."/>
            <person name="Goeker M."/>
            <person name="Salamov A.A."/>
            <person name="Wisecaver J.H."/>
            <person name="Long T.M."/>
            <person name="Calvey C.H."/>
            <person name="Aerts A.L."/>
            <person name="Barry K.W."/>
            <person name="Choi C."/>
            <person name="Clum A."/>
            <person name="Coughlan A.Y."/>
            <person name="Deshpande S."/>
            <person name="Douglass A.P."/>
            <person name="Hanson S.J."/>
            <person name="Klenk H.-P."/>
            <person name="LaButti K.M."/>
            <person name="Lapidus A."/>
            <person name="Lindquist E.A."/>
            <person name="Lipzen A.M."/>
            <person name="Meier-Kolthoff J.P."/>
            <person name="Ohm R.A."/>
            <person name="Otillar R.P."/>
            <person name="Pangilinan J.L."/>
            <person name="Peng Y."/>
            <person name="Rokas A."/>
            <person name="Rosa C.A."/>
            <person name="Scheuner C."/>
            <person name="Sibirny A.A."/>
            <person name="Slot J.C."/>
            <person name="Stielow J.B."/>
            <person name="Sun H."/>
            <person name="Kurtzman C.P."/>
            <person name="Blackwell M."/>
            <person name="Grigoriev I.V."/>
            <person name="Jeffries T.W."/>
        </authorList>
    </citation>
    <scope>NUCLEOTIDE SEQUENCE [LARGE SCALE GENOMIC DNA]</scope>
    <source>
        <strain evidence="1 2">DSM 6958</strain>
    </source>
</reference>
<keyword evidence="2" id="KW-1185">Reference proteome</keyword>
<name>A0A1E3PM06_9ASCO</name>
<gene>
    <name evidence="1" type="ORF">NADFUDRAFT_50245</name>
</gene>
<dbReference type="Proteomes" id="UP000095009">
    <property type="component" value="Unassembled WGS sequence"/>
</dbReference>
<dbReference type="STRING" id="857566.A0A1E3PM06"/>
<dbReference type="PANTHER" id="PTHR15396">
    <property type="entry name" value="RIBONUCLEASE P PROTEIN SUBUNIT P40"/>
    <property type="match status" value="1"/>
</dbReference>
<dbReference type="GO" id="GO:0030681">
    <property type="term" value="C:multimeric ribonuclease P complex"/>
    <property type="evidence" value="ECO:0007669"/>
    <property type="project" value="TreeGrafter"/>
</dbReference>
<dbReference type="GO" id="GO:0001682">
    <property type="term" value="P:tRNA 5'-leader removal"/>
    <property type="evidence" value="ECO:0007669"/>
    <property type="project" value="InterPro"/>
</dbReference>
<evidence type="ECO:0000313" key="1">
    <source>
        <dbReference type="EMBL" id="ODQ66330.1"/>
    </source>
</evidence>
<dbReference type="OrthoDB" id="63112at2759"/>
<dbReference type="GO" id="GO:0000171">
    <property type="term" value="F:ribonuclease MRP activity"/>
    <property type="evidence" value="ECO:0007669"/>
    <property type="project" value="TreeGrafter"/>
</dbReference>
<evidence type="ECO:0000313" key="2">
    <source>
        <dbReference type="Proteomes" id="UP000095009"/>
    </source>
</evidence>
<dbReference type="GO" id="GO:0000172">
    <property type="term" value="C:ribonuclease MRP complex"/>
    <property type="evidence" value="ECO:0007669"/>
    <property type="project" value="TreeGrafter"/>
</dbReference>
<accession>A0A1E3PM06</accession>
<dbReference type="InterPro" id="IPR013893">
    <property type="entry name" value="RNase_P_Rpp40"/>
</dbReference>
<proteinExistence type="predicted"/>